<dbReference type="VEuPathDB" id="FungiDB:RhiirA1_407300"/>
<sequence length="54" mass="6517">MVDLKFLYVVVSTNNDINEFGECVKRWSEERKKKIKKLDIFSIPSDKKILVRWE</sequence>
<reference evidence="1 2" key="1">
    <citation type="submission" date="2017-10" db="EMBL/GenBank/DDBJ databases">
        <title>Extensive intraspecific genome diversity in a model arbuscular mycorrhizal fungus.</title>
        <authorList>
            <person name="Chen E.C.H."/>
            <person name="Morin E."/>
            <person name="Baudet D."/>
            <person name="Noel J."/>
            <person name="Ndikumana S."/>
            <person name="Charron P."/>
            <person name="St-Onge C."/>
            <person name="Giorgi J."/>
            <person name="Grigoriev I.V."/>
            <person name="Roux C."/>
            <person name="Martin F.M."/>
            <person name="Corradi N."/>
        </authorList>
    </citation>
    <scope>NUCLEOTIDE SEQUENCE [LARGE SCALE GENOMIC DNA]</scope>
    <source>
        <strain evidence="1 2">A1</strain>
    </source>
</reference>
<organism evidence="1 2">
    <name type="scientific">Rhizophagus irregularis</name>
    <dbReference type="NCBI Taxonomy" id="588596"/>
    <lineage>
        <taxon>Eukaryota</taxon>
        <taxon>Fungi</taxon>
        <taxon>Fungi incertae sedis</taxon>
        <taxon>Mucoromycota</taxon>
        <taxon>Glomeromycotina</taxon>
        <taxon>Glomeromycetes</taxon>
        <taxon>Glomerales</taxon>
        <taxon>Glomeraceae</taxon>
        <taxon>Rhizophagus</taxon>
    </lineage>
</organism>
<dbReference type="AlphaFoldDB" id="A0A2N0SJI2"/>
<gene>
    <name evidence="1" type="ORF">RhiirA1_407300</name>
</gene>
<evidence type="ECO:0000313" key="1">
    <source>
        <dbReference type="EMBL" id="PKC75710.1"/>
    </source>
</evidence>
<proteinExistence type="predicted"/>
<evidence type="ECO:0000313" key="2">
    <source>
        <dbReference type="Proteomes" id="UP000232688"/>
    </source>
</evidence>
<comment type="caution">
    <text evidence="1">The sequence shown here is derived from an EMBL/GenBank/DDBJ whole genome shotgun (WGS) entry which is preliminary data.</text>
</comment>
<name>A0A2N0SJI2_9GLOM</name>
<dbReference type="VEuPathDB" id="FungiDB:FUN_008261"/>
<dbReference type="EMBL" id="LLXH01000018">
    <property type="protein sequence ID" value="PKC75710.1"/>
    <property type="molecule type" value="Genomic_DNA"/>
</dbReference>
<reference evidence="1 2" key="2">
    <citation type="submission" date="2017-10" db="EMBL/GenBank/DDBJ databases">
        <title>Genome analyses suggest a sexual origin of heterokaryosis in a supposedly ancient asexual fungus.</title>
        <authorList>
            <person name="Corradi N."/>
            <person name="Sedzielewska K."/>
            <person name="Noel J."/>
            <person name="Charron P."/>
            <person name="Farinelli L."/>
            <person name="Marton T."/>
            <person name="Kruger M."/>
            <person name="Pelin A."/>
            <person name="Brachmann A."/>
            <person name="Corradi N."/>
        </authorList>
    </citation>
    <scope>NUCLEOTIDE SEQUENCE [LARGE SCALE GENOMIC DNA]</scope>
    <source>
        <strain evidence="1 2">A1</strain>
    </source>
</reference>
<accession>A0A2N0SJI2</accession>
<dbReference type="Proteomes" id="UP000232688">
    <property type="component" value="Unassembled WGS sequence"/>
</dbReference>
<protein>
    <submittedName>
        <fullName evidence="1">Uncharacterized protein</fullName>
    </submittedName>
</protein>